<accession>A0A3E1NL35</accession>
<feature type="transmembrane region" description="Helical" evidence="6">
    <location>
        <begin position="170"/>
        <end position="192"/>
    </location>
</feature>
<feature type="transmembrane region" description="Helical" evidence="6">
    <location>
        <begin position="53"/>
        <end position="70"/>
    </location>
</feature>
<dbReference type="SUPFAM" id="SSF103473">
    <property type="entry name" value="MFS general substrate transporter"/>
    <property type="match status" value="1"/>
</dbReference>
<feature type="transmembrane region" description="Helical" evidence="6">
    <location>
        <begin position="273"/>
        <end position="292"/>
    </location>
</feature>
<sequence length="534" mass="60181">MQQSPDIFKSWAPGWLIKLVLICCMVPSMMLLGLYNSNVTYASSFLDVEPEDMQYAICITYATLVATVLIENRFFKYFSTRNYFIGISFISALVLILSAWSHHYYQFLPLRFAEGVCMALPGGSLRQLLLSKYKSKNAVVFVYTFFYGILLLSSGLTMHLVVWMLDRFTWQHMAVGMALFHVLCMGLLLLVFNGNRLHKKIPLYRVDWVSYILLLCAMFGGSYVLVYGEKLYWFQSPVIIGAAVLALVTGALFTLRQLHRKRPGFNFAVTQYANLRTGVCLFILFYISRATLNICHSTMSRVWNWEPLHVAAVQYINMGGIVAGLIFSIIALHYQVRIKRLLAAGFLLLAVYHIWFTFLFVPDVALSQITIPYLLQGMAVGMLFVPLVLFTVSSVPATMAVSAGIAGVSARFWGNTLGFSVFQNAQVYLQQQHYSKLQQFISPESPVAQQRVAQGVQSFMGKGFSADEAMALTVKQLNNATVKQSMLLSNMELFTVVGIGLLVAVVLILANQHLKNAYVMMREKTEKVLPRTLW</sequence>
<dbReference type="RefSeq" id="WP_116846639.1">
    <property type="nucleotide sequence ID" value="NZ_QTJU01000002.1"/>
</dbReference>
<evidence type="ECO:0000256" key="4">
    <source>
        <dbReference type="ARBA" id="ARBA00022989"/>
    </source>
</evidence>
<feature type="transmembrane region" description="Helical" evidence="6">
    <location>
        <begin position="373"/>
        <end position="392"/>
    </location>
</feature>
<keyword evidence="5 6" id="KW-0472">Membrane</keyword>
<feature type="transmembrane region" description="Helical" evidence="6">
    <location>
        <begin position="312"/>
        <end position="334"/>
    </location>
</feature>
<dbReference type="PANTHER" id="PTHR42718:SF9">
    <property type="entry name" value="MAJOR FACILITATOR SUPERFAMILY MULTIDRUG TRANSPORTER MFSC"/>
    <property type="match status" value="1"/>
</dbReference>
<dbReference type="OrthoDB" id="622032at2"/>
<keyword evidence="4 6" id="KW-1133">Transmembrane helix</keyword>
<keyword evidence="8" id="KW-1185">Reference proteome</keyword>
<evidence type="ECO:0000313" key="8">
    <source>
        <dbReference type="Proteomes" id="UP000261284"/>
    </source>
</evidence>
<feature type="transmembrane region" description="Helical" evidence="6">
    <location>
        <begin position="232"/>
        <end position="253"/>
    </location>
</feature>
<feature type="transmembrane region" description="Helical" evidence="6">
    <location>
        <begin position="12"/>
        <end position="33"/>
    </location>
</feature>
<comment type="caution">
    <text evidence="7">The sequence shown here is derived from an EMBL/GenBank/DDBJ whole genome shotgun (WGS) entry which is preliminary data.</text>
</comment>
<evidence type="ECO:0000256" key="6">
    <source>
        <dbReference type="SAM" id="Phobius"/>
    </source>
</evidence>
<keyword evidence="3 6" id="KW-0812">Transmembrane</keyword>
<reference evidence="7 8" key="1">
    <citation type="submission" date="2018-08" db="EMBL/GenBank/DDBJ databases">
        <title>Chitinophagaceae sp. K23C18032701, a novel bacterium isolated from forest soil.</title>
        <authorList>
            <person name="Wang C."/>
        </authorList>
    </citation>
    <scope>NUCLEOTIDE SEQUENCE [LARGE SCALE GENOMIC DNA]</scope>
    <source>
        <strain evidence="7 8">K23C18032701</strain>
    </source>
</reference>
<proteinExistence type="predicted"/>
<comment type="subcellular location">
    <subcellularLocation>
        <location evidence="1">Membrane</location>
        <topology evidence="1">Multi-pass membrane protein</topology>
    </subcellularLocation>
</comment>
<feature type="transmembrane region" description="Helical" evidence="6">
    <location>
        <begin position="82"/>
        <end position="100"/>
    </location>
</feature>
<feature type="transmembrane region" description="Helical" evidence="6">
    <location>
        <begin position="141"/>
        <end position="164"/>
    </location>
</feature>
<evidence type="ECO:0000256" key="1">
    <source>
        <dbReference type="ARBA" id="ARBA00004141"/>
    </source>
</evidence>
<name>A0A3E1NL35_9BACT</name>
<keyword evidence="2" id="KW-0813">Transport</keyword>
<feature type="transmembrane region" description="Helical" evidence="6">
    <location>
        <begin position="204"/>
        <end position="226"/>
    </location>
</feature>
<dbReference type="EMBL" id="QTJU01000002">
    <property type="protein sequence ID" value="RFM28649.1"/>
    <property type="molecule type" value="Genomic_DNA"/>
</dbReference>
<dbReference type="AlphaFoldDB" id="A0A3E1NL35"/>
<organism evidence="7 8">
    <name type="scientific">Deminuibacter soli</name>
    <dbReference type="NCBI Taxonomy" id="2291815"/>
    <lineage>
        <taxon>Bacteria</taxon>
        <taxon>Pseudomonadati</taxon>
        <taxon>Bacteroidota</taxon>
        <taxon>Chitinophagia</taxon>
        <taxon>Chitinophagales</taxon>
        <taxon>Chitinophagaceae</taxon>
        <taxon>Deminuibacter</taxon>
    </lineage>
</organism>
<feature type="transmembrane region" description="Helical" evidence="6">
    <location>
        <begin position="341"/>
        <end position="361"/>
    </location>
</feature>
<dbReference type="Proteomes" id="UP000261284">
    <property type="component" value="Unassembled WGS sequence"/>
</dbReference>
<feature type="transmembrane region" description="Helical" evidence="6">
    <location>
        <begin position="112"/>
        <end position="129"/>
    </location>
</feature>
<evidence type="ECO:0000256" key="5">
    <source>
        <dbReference type="ARBA" id="ARBA00023136"/>
    </source>
</evidence>
<evidence type="ECO:0000256" key="2">
    <source>
        <dbReference type="ARBA" id="ARBA00022448"/>
    </source>
</evidence>
<dbReference type="GO" id="GO:0016020">
    <property type="term" value="C:membrane"/>
    <property type="evidence" value="ECO:0007669"/>
    <property type="project" value="UniProtKB-SubCell"/>
</dbReference>
<feature type="transmembrane region" description="Helical" evidence="6">
    <location>
        <begin position="493"/>
        <end position="514"/>
    </location>
</feature>
<dbReference type="Gene3D" id="1.20.1250.20">
    <property type="entry name" value="MFS general substrate transporter like domains"/>
    <property type="match status" value="1"/>
</dbReference>
<evidence type="ECO:0000256" key="3">
    <source>
        <dbReference type="ARBA" id="ARBA00022692"/>
    </source>
</evidence>
<dbReference type="InterPro" id="IPR036259">
    <property type="entry name" value="MFS_trans_sf"/>
</dbReference>
<evidence type="ECO:0000313" key="7">
    <source>
        <dbReference type="EMBL" id="RFM28649.1"/>
    </source>
</evidence>
<protein>
    <submittedName>
        <fullName evidence="7">MFS transporter</fullName>
    </submittedName>
</protein>
<gene>
    <name evidence="7" type="ORF">DXN05_07595</name>
</gene>
<dbReference type="PANTHER" id="PTHR42718">
    <property type="entry name" value="MAJOR FACILITATOR SUPERFAMILY MULTIDRUG TRANSPORTER MFSC"/>
    <property type="match status" value="1"/>
</dbReference>